<evidence type="ECO:0000313" key="1">
    <source>
        <dbReference type="EMBL" id="MDG5974000.1"/>
    </source>
</evidence>
<dbReference type="EMBL" id="AOGK01000001">
    <property type="protein sequence ID" value="MDG5974000.1"/>
    <property type="molecule type" value="Genomic_DNA"/>
</dbReference>
<keyword evidence="2" id="KW-1185">Reference proteome</keyword>
<sequence>MQWEFSVEDVVKARAEYGLADFRRDLAEEVRSNLLSTDEAQHTRSFNLIYDMCYALATDKPFDDFLAAFAYDPPTCQFLSELKPHMDDNVAMLGAILQRLIMDRVEAHMPLEHAVQDAARWHASVVAGQQPLARSA</sequence>
<comment type="caution">
    <text evidence="1">The sequence shown here is derived from an EMBL/GenBank/DDBJ whole genome shotgun (WGS) entry which is preliminary data.</text>
</comment>
<protein>
    <submittedName>
        <fullName evidence="1">Uncharacterized protein</fullName>
    </submittedName>
</protein>
<organism evidence="1 2">
    <name type="scientific">Hydrogenophaga taeniospiralis CCUG 15921</name>
    <dbReference type="NCBI Taxonomy" id="1281780"/>
    <lineage>
        <taxon>Bacteria</taxon>
        <taxon>Pseudomonadati</taxon>
        <taxon>Pseudomonadota</taxon>
        <taxon>Betaproteobacteria</taxon>
        <taxon>Burkholderiales</taxon>
        <taxon>Comamonadaceae</taxon>
        <taxon>Hydrogenophaga</taxon>
    </lineage>
</organism>
<accession>A0A9X4S7F1</accession>
<dbReference type="AlphaFoldDB" id="A0A9X4S7F1"/>
<proteinExistence type="predicted"/>
<gene>
    <name evidence="1" type="ORF">H010_01965</name>
</gene>
<dbReference type="Proteomes" id="UP001152876">
    <property type="component" value="Unassembled WGS sequence"/>
</dbReference>
<dbReference type="RefSeq" id="WP_068168474.1">
    <property type="nucleotide sequence ID" value="NZ_AOGK01000001.1"/>
</dbReference>
<evidence type="ECO:0000313" key="2">
    <source>
        <dbReference type="Proteomes" id="UP001152876"/>
    </source>
</evidence>
<reference evidence="1" key="1">
    <citation type="submission" date="2013-01" db="EMBL/GenBank/DDBJ databases">
        <title>Genome draft of Hydrogenophaga taeniospiralis 2K1.</title>
        <authorList>
            <person name="Gomila M."/>
            <person name="Lalucat J."/>
        </authorList>
    </citation>
    <scope>NUCLEOTIDE SEQUENCE</scope>
    <source>
        <strain evidence="1">CCUG 15921</strain>
    </source>
</reference>
<name>A0A9X4S7F1_9BURK</name>
<dbReference type="OrthoDB" id="7062777at2"/>